<accession>A0A182S0S6</accession>
<dbReference type="GO" id="GO:0051707">
    <property type="term" value="P:response to other organism"/>
    <property type="evidence" value="ECO:0007669"/>
    <property type="project" value="UniProtKB-ARBA"/>
</dbReference>
<keyword evidence="1" id="KW-0732">Signal</keyword>
<organism evidence="2">
    <name type="scientific">Anopheles funestus</name>
    <name type="common">African malaria mosquito</name>
    <dbReference type="NCBI Taxonomy" id="62324"/>
    <lineage>
        <taxon>Eukaryota</taxon>
        <taxon>Metazoa</taxon>
        <taxon>Ecdysozoa</taxon>
        <taxon>Arthropoda</taxon>
        <taxon>Hexapoda</taxon>
        <taxon>Insecta</taxon>
        <taxon>Pterygota</taxon>
        <taxon>Neoptera</taxon>
        <taxon>Endopterygota</taxon>
        <taxon>Diptera</taxon>
        <taxon>Nematocera</taxon>
        <taxon>Culicoidea</taxon>
        <taxon>Culicidae</taxon>
        <taxon>Anophelinae</taxon>
        <taxon>Anopheles</taxon>
    </lineage>
</organism>
<name>A0A182S0S6_ANOFN</name>
<dbReference type="EnsemblMetazoa" id="AFUN014105-RA">
    <property type="protein sequence ID" value="AFUN014105-PA"/>
    <property type="gene ID" value="AFUN014105"/>
</dbReference>
<dbReference type="InterPro" id="IPR036574">
    <property type="entry name" value="Scorpion_toxin-like_sf"/>
</dbReference>
<evidence type="ECO:0008006" key="3">
    <source>
        <dbReference type="Google" id="ProtNLM"/>
    </source>
</evidence>
<dbReference type="VEuPathDB" id="VectorBase:AFUN014105"/>
<reference evidence="2" key="1">
    <citation type="submission" date="2020-05" db="UniProtKB">
        <authorList>
            <consortium name="EnsemblMetazoa"/>
        </authorList>
    </citation>
    <scope>IDENTIFICATION</scope>
    <source>
        <strain evidence="2">FUMOZ</strain>
    </source>
</reference>
<dbReference type="AlphaFoldDB" id="A0A182S0S6"/>
<dbReference type="SUPFAM" id="SSF57095">
    <property type="entry name" value="Scorpion toxin-like"/>
    <property type="match status" value="1"/>
</dbReference>
<feature type="signal peptide" evidence="1">
    <location>
        <begin position="1"/>
        <end position="22"/>
    </location>
</feature>
<proteinExistence type="predicted"/>
<feature type="chain" id="PRO_5030024354" description="Invertebrate defensins family profile domain-containing protein" evidence="1">
    <location>
        <begin position="23"/>
        <end position="68"/>
    </location>
</feature>
<evidence type="ECO:0000256" key="1">
    <source>
        <dbReference type="SAM" id="SignalP"/>
    </source>
</evidence>
<sequence length="68" mass="7212">MRFVAVSFLLVALAGLFSVGEAQFGKNLACTSRDGPKWANSFCSAMCHMSGRGAGSCNDNDECICLMN</sequence>
<protein>
    <recommendedName>
        <fullName evidence="3">Invertebrate defensins family profile domain-containing protein</fullName>
    </recommendedName>
</protein>
<dbReference type="STRING" id="62324.A0A182S0S6"/>
<evidence type="ECO:0000313" key="2">
    <source>
        <dbReference type="EnsemblMetazoa" id="AFUN014105-PA"/>
    </source>
</evidence>